<dbReference type="GO" id="GO:0016020">
    <property type="term" value="C:membrane"/>
    <property type="evidence" value="ECO:0007669"/>
    <property type="project" value="TreeGrafter"/>
</dbReference>
<accession>A0A840RUL3</accession>
<dbReference type="InterPro" id="IPR050266">
    <property type="entry name" value="AB_hydrolase_sf"/>
</dbReference>
<feature type="domain" description="AB hydrolase-1" evidence="1">
    <location>
        <begin position="24"/>
        <end position="139"/>
    </location>
</feature>
<organism evidence="2 3">
    <name type="scientific">Glaciimonas immobilis</name>
    <dbReference type="NCBI Taxonomy" id="728004"/>
    <lineage>
        <taxon>Bacteria</taxon>
        <taxon>Pseudomonadati</taxon>
        <taxon>Pseudomonadota</taxon>
        <taxon>Betaproteobacteria</taxon>
        <taxon>Burkholderiales</taxon>
        <taxon>Oxalobacteraceae</taxon>
        <taxon>Glaciimonas</taxon>
    </lineage>
</organism>
<dbReference type="InterPro" id="IPR000073">
    <property type="entry name" value="AB_hydrolase_1"/>
</dbReference>
<dbReference type="PANTHER" id="PTHR43798:SF5">
    <property type="entry name" value="MONOACYLGLYCEROL LIPASE ABHD6"/>
    <property type="match status" value="1"/>
</dbReference>
<keyword evidence="3" id="KW-1185">Reference proteome</keyword>
<dbReference type="GO" id="GO:0047372">
    <property type="term" value="F:monoacylglycerol lipase activity"/>
    <property type="evidence" value="ECO:0007669"/>
    <property type="project" value="TreeGrafter"/>
</dbReference>
<reference evidence="2 3" key="1">
    <citation type="submission" date="2020-08" db="EMBL/GenBank/DDBJ databases">
        <title>Genomic Encyclopedia of Type Strains, Phase IV (KMG-IV): sequencing the most valuable type-strain genomes for metagenomic binning, comparative biology and taxonomic classification.</title>
        <authorList>
            <person name="Goeker M."/>
        </authorList>
    </citation>
    <scope>NUCLEOTIDE SEQUENCE [LARGE SCALE GENOMIC DNA]</scope>
    <source>
        <strain evidence="2 3">DSM 23240</strain>
    </source>
</reference>
<evidence type="ECO:0000313" key="3">
    <source>
        <dbReference type="Proteomes" id="UP000571084"/>
    </source>
</evidence>
<dbReference type="RefSeq" id="WP_168056592.1">
    <property type="nucleotide sequence ID" value="NZ_JAAOZT010000011.1"/>
</dbReference>
<evidence type="ECO:0000313" key="2">
    <source>
        <dbReference type="EMBL" id="MBB5201313.1"/>
    </source>
</evidence>
<dbReference type="Proteomes" id="UP000571084">
    <property type="component" value="Unassembled WGS sequence"/>
</dbReference>
<dbReference type="InterPro" id="IPR029058">
    <property type="entry name" value="AB_hydrolase_fold"/>
</dbReference>
<gene>
    <name evidence="2" type="ORF">HNR39_003162</name>
</gene>
<sequence length="266" mass="29516">MEEAGFIEVDTVRLEYRRWTGLQPPILLMHEALGSISIWRNFPDKLAHATGHEVVAWSRQGHGGSDRPVAPRLADYLNIEAKIVLQVMDALAIKKAHFFGHSDGATIAILAAALAPERVVSLVLEAPHVNVEQGAVDGIVVARRAYETTDFRPKLARHHRDVDHVFWSWHDVWVSVSFQDWNIEQCLAQIQIPALVIQGLKDEYFSMGQAELIVAGLPEAQLLALENCGHSPHRDQEGAVLRAVIAFINDAKACVIKGPKNIAKTR</sequence>
<dbReference type="EMBL" id="JACHHQ010000006">
    <property type="protein sequence ID" value="MBB5201313.1"/>
    <property type="molecule type" value="Genomic_DNA"/>
</dbReference>
<dbReference type="SUPFAM" id="SSF53474">
    <property type="entry name" value="alpha/beta-Hydrolases"/>
    <property type="match status" value="1"/>
</dbReference>
<dbReference type="GO" id="GO:0046464">
    <property type="term" value="P:acylglycerol catabolic process"/>
    <property type="evidence" value="ECO:0007669"/>
    <property type="project" value="TreeGrafter"/>
</dbReference>
<comment type="caution">
    <text evidence="2">The sequence shown here is derived from an EMBL/GenBank/DDBJ whole genome shotgun (WGS) entry which is preliminary data.</text>
</comment>
<dbReference type="AlphaFoldDB" id="A0A840RUL3"/>
<dbReference type="Gene3D" id="3.40.50.1820">
    <property type="entry name" value="alpha/beta hydrolase"/>
    <property type="match status" value="1"/>
</dbReference>
<dbReference type="PANTHER" id="PTHR43798">
    <property type="entry name" value="MONOACYLGLYCEROL LIPASE"/>
    <property type="match status" value="1"/>
</dbReference>
<evidence type="ECO:0000259" key="1">
    <source>
        <dbReference type="Pfam" id="PF00561"/>
    </source>
</evidence>
<proteinExistence type="predicted"/>
<protein>
    <submittedName>
        <fullName evidence="2">Pimeloyl-ACP methyl ester carboxylesterase</fullName>
    </submittedName>
</protein>
<dbReference type="Pfam" id="PF00561">
    <property type="entry name" value="Abhydrolase_1"/>
    <property type="match status" value="1"/>
</dbReference>
<name>A0A840RUL3_9BURK</name>